<dbReference type="Proteomes" id="UP001187531">
    <property type="component" value="Unassembled WGS sequence"/>
</dbReference>
<dbReference type="Pfam" id="PF16124">
    <property type="entry name" value="RecQ_Zn_bind"/>
    <property type="match status" value="1"/>
</dbReference>
<gene>
    <name evidence="11" type="ORF">QYM36_015610</name>
</gene>
<dbReference type="InterPro" id="IPR036388">
    <property type="entry name" value="WH-like_DNA-bd_sf"/>
</dbReference>
<dbReference type="GO" id="GO:0006260">
    <property type="term" value="P:DNA replication"/>
    <property type="evidence" value="ECO:0007669"/>
    <property type="project" value="InterPro"/>
</dbReference>
<dbReference type="GO" id="GO:0009378">
    <property type="term" value="F:four-way junction helicase activity"/>
    <property type="evidence" value="ECO:0007669"/>
    <property type="project" value="TreeGrafter"/>
</dbReference>
<evidence type="ECO:0000256" key="9">
    <source>
        <dbReference type="ARBA" id="ARBA00044542"/>
    </source>
</evidence>
<protein>
    <recommendedName>
        <fullName evidence="8">DNA 3'-5' helicase</fullName>
        <ecNumber evidence="8">5.6.2.4</ecNumber>
    </recommendedName>
    <alternativeName>
        <fullName evidence="9">DNA 3'-5' helicase BLM</fullName>
    </alternativeName>
</protein>
<dbReference type="EC" id="5.6.2.4" evidence="8"/>
<accession>A0AA88KXI3</accession>
<dbReference type="GO" id="GO:0005737">
    <property type="term" value="C:cytoplasm"/>
    <property type="evidence" value="ECO:0007669"/>
    <property type="project" value="TreeGrafter"/>
</dbReference>
<dbReference type="PANTHER" id="PTHR13710">
    <property type="entry name" value="DNA HELICASE RECQ FAMILY MEMBER"/>
    <property type="match status" value="1"/>
</dbReference>
<keyword evidence="6" id="KW-0539">Nucleus</keyword>
<evidence type="ECO:0000313" key="12">
    <source>
        <dbReference type="Proteomes" id="UP001187531"/>
    </source>
</evidence>
<comment type="caution">
    <text evidence="11">The sequence shown here is derived from an EMBL/GenBank/DDBJ whole genome shotgun (WGS) entry which is preliminary data.</text>
</comment>
<reference evidence="11" key="1">
    <citation type="submission" date="2023-07" db="EMBL/GenBank/DDBJ databases">
        <title>Chromosome-level genome assembly of Artemia franciscana.</title>
        <authorList>
            <person name="Jo E."/>
        </authorList>
    </citation>
    <scope>NUCLEOTIDE SEQUENCE</scope>
    <source>
        <tissue evidence="11">Whole body</tissue>
    </source>
</reference>
<evidence type="ECO:0000256" key="4">
    <source>
        <dbReference type="ARBA" id="ARBA00023204"/>
    </source>
</evidence>
<organism evidence="11 12">
    <name type="scientific">Artemia franciscana</name>
    <name type="common">Brine shrimp</name>
    <name type="synonym">Artemia sanfranciscana</name>
    <dbReference type="NCBI Taxonomy" id="6661"/>
    <lineage>
        <taxon>Eukaryota</taxon>
        <taxon>Metazoa</taxon>
        <taxon>Ecdysozoa</taxon>
        <taxon>Arthropoda</taxon>
        <taxon>Crustacea</taxon>
        <taxon>Branchiopoda</taxon>
        <taxon>Anostraca</taxon>
        <taxon>Artemiidae</taxon>
        <taxon>Artemia</taxon>
    </lineage>
</organism>
<comment type="similarity">
    <text evidence="1">Belongs to the helicase family. RecQ subfamily.</text>
</comment>
<dbReference type="GO" id="GO:0000724">
    <property type="term" value="P:double-strand break repair via homologous recombination"/>
    <property type="evidence" value="ECO:0007669"/>
    <property type="project" value="TreeGrafter"/>
</dbReference>
<dbReference type="GO" id="GO:0003677">
    <property type="term" value="F:DNA binding"/>
    <property type="evidence" value="ECO:0007669"/>
    <property type="project" value="UniProtKB-KW"/>
</dbReference>
<keyword evidence="4" id="KW-0234">DNA repair</keyword>
<dbReference type="InterPro" id="IPR032284">
    <property type="entry name" value="RecQ_Zn-bd"/>
</dbReference>
<evidence type="ECO:0000256" key="2">
    <source>
        <dbReference type="ARBA" id="ARBA00022763"/>
    </source>
</evidence>
<dbReference type="AlphaFoldDB" id="A0AA88KXI3"/>
<keyword evidence="12" id="KW-1185">Reference proteome</keyword>
<evidence type="ECO:0000256" key="8">
    <source>
        <dbReference type="ARBA" id="ARBA00034808"/>
    </source>
</evidence>
<dbReference type="Pfam" id="PF00271">
    <property type="entry name" value="Helicase_C"/>
    <property type="match status" value="1"/>
</dbReference>
<keyword evidence="5" id="KW-0413">Isomerase</keyword>
<dbReference type="InterPro" id="IPR001650">
    <property type="entry name" value="Helicase_C-like"/>
</dbReference>
<dbReference type="InterPro" id="IPR027417">
    <property type="entry name" value="P-loop_NTPase"/>
</dbReference>
<evidence type="ECO:0000313" key="11">
    <source>
        <dbReference type="EMBL" id="KAK2707982.1"/>
    </source>
</evidence>
<dbReference type="EMBL" id="JAVRJZ010000019">
    <property type="protein sequence ID" value="KAK2707982.1"/>
    <property type="molecule type" value="Genomic_DNA"/>
</dbReference>
<keyword evidence="3" id="KW-0238">DNA-binding</keyword>
<dbReference type="GO" id="GO:0005694">
    <property type="term" value="C:chromosome"/>
    <property type="evidence" value="ECO:0007669"/>
    <property type="project" value="TreeGrafter"/>
</dbReference>
<dbReference type="InterPro" id="IPR018982">
    <property type="entry name" value="RQC_domain"/>
</dbReference>
<dbReference type="FunFam" id="1.10.10.10:FF:000495">
    <property type="entry name" value="RecQ family helicase MusN"/>
    <property type="match status" value="1"/>
</dbReference>
<feature type="domain" description="Helicase C-terminal" evidence="10">
    <location>
        <begin position="1"/>
        <end position="77"/>
    </location>
</feature>
<evidence type="ECO:0000256" key="1">
    <source>
        <dbReference type="ARBA" id="ARBA00005446"/>
    </source>
</evidence>
<dbReference type="Gene3D" id="1.10.10.10">
    <property type="entry name" value="Winged helix-like DNA-binding domain superfamily/Winged helix DNA-binding domain"/>
    <property type="match status" value="1"/>
</dbReference>
<name>A0AA88KXI3_ARTSF</name>
<dbReference type="SUPFAM" id="SSF52540">
    <property type="entry name" value="P-loop containing nucleoside triphosphate hydrolases"/>
    <property type="match status" value="1"/>
</dbReference>
<evidence type="ECO:0000259" key="10">
    <source>
        <dbReference type="PROSITE" id="PS51194"/>
    </source>
</evidence>
<evidence type="ECO:0000256" key="5">
    <source>
        <dbReference type="ARBA" id="ARBA00023235"/>
    </source>
</evidence>
<evidence type="ECO:0000256" key="3">
    <source>
        <dbReference type="ARBA" id="ARBA00023125"/>
    </source>
</evidence>
<comment type="catalytic activity">
    <reaction evidence="7">
        <text>Couples ATP hydrolysis with the unwinding of duplex DNA by translocating in the 3'-5' direction.</text>
        <dbReference type="EC" id="5.6.2.4"/>
    </reaction>
</comment>
<dbReference type="SMART" id="SM00956">
    <property type="entry name" value="RQC"/>
    <property type="match status" value="1"/>
</dbReference>
<dbReference type="PROSITE" id="PS51194">
    <property type="entry name" value="HELICASE_CTER"/>
    <property type="match status" value="1"/>
</dbReference>
<evidence type="ECO:0000256" key="6">
    <source>
        <dbReference type="ARBA" id="ARBA00023242"/>
    </source>
</evidence>
<dbReference type="Pfam" id="PF09382">
    <property type="entry name" value="RQC"/>
    <property type="match status" value="1"/>
</dbReference>
<proteinExistence type="inferred from homology"/>
<sequence length="244" mass="28181">MAFGMGIDKPDVRYVIHFSIPKSIEGYYQESGRAGRDGGPAHCILYYSFSDVAKIRNVIERDKENPAAWARQIDNLWRMVAYCDNLTDCRRSVMLDYFGEIFDREVCRANVRHACDNCSVEEEFVLKDVTEDCKLIVKAIDEICGSQKSDFTVLHFIDVFEGSAAKKVVDSNHDELPFHGKGKKWERAEIERLFCRLLIDEYIREELVVNHEDIPNAYLRLGKNAPLLLQGKRKVFYPLLLYVS</sequence>
<dbReference type="Gene3D" id="3.40.50.300">
    <property type="entry name" value="P-loop containing nucleotide triphosphate hydrolases"/>
    <property type="match status" value="1"/>
</dbReference>
<dbReference type="GO" id="GO:0005634">
    <property type="term" value="C:nucleus"/>
    <property type="evidence" value="ECO:0007669"/>
    <property type="project" value="TreeGrafter"/>
</dbReference>
<evidence type="ECO:0000256" key="7">
    <source>
        <dbReference type="ARBA" id="ARBA00034617"/>
    </source>
</evidence>
<keyword evidence="2" id="KW-0227">DNA damage</keyword>
<dbReference type="GO" id="GO:0043138">
    <property type="term" value="F:3'-5' DNA helicase activity"/>
    <property type="evidence" value="ECO:0007669"/>
    <property type="project" value="UniProtKB-EC"/>
</dbReference>
<dbReference type="PANTHER" id="PTHR13710:SF153">
    <property type="entry name" value="RECQ-LIKE DNA HELICASE BLM"/>
    <property type="match status" value="1"/>
</dbReference>